<dbReference type="Proteomes" id="UP000010433">
    <property type="component" value="Unassembled WGS sequence"/>
</dbReference>
<dbReference type="AlphaFoldDB" id="L1N852"/>
<proteinExistence type="predicted"/>
<evidence type="ECO:0000313" key="3">
    <source>
        <dbReference type="Proteomes" id="UP000010433"/>
    </source>
</evidence>
<name>L1N852_9BACT</name>
<evidence type="ECO:0000259" key="1">
    <source>
        <dbReference type="SMART" id="SM00900"/>
    </source>
</evidence>
<dbReference type="PATRIC" id="fig|1127699.3.peg.1519"/>
<comment type="caution">
    <text evidence="2">The sequence shown here is derived from an EMBL/GenBank/DDBJ whole genome shotgun (WGS) entry which is preliminary data.</text>
</comment>
<protein>
    <submittedName>
        <fullName evidence="2">FMN-binding domain protein</fullName>
    </submittedName>
</protein>
<dbReference type="RefSeq" id="WP_009162951.1">
    <property type="nucleotide sequence ID" value="NZ_KB291003.1"/>
</dbReference>
<dbReference type="OrthoDB" id="1081374at2"/>
<accession>L1N852</accession>
<keyword evidence="3" id="KW-1185">Reference proteome</keyword>
<dbReference type="GO" id="GO:0010181">
    <property type="term" value="F:FMN binding"/>
    <property type="evidence" value="ECO:0007669"/>
    <property type="project" value="InterPro"/>
</dbReference>
<evidence type="ECO:0000313" key="2">
    <source>
        <dbReference type="EMBL" id="EKX99557.1"/>
    </source>
</evidence>
<dbReference type="SMART" id="SM00900">
    <property type="entry name" value="FMN_bind"/>
    <property type="match status" value="1"/>
</dbReference>
<dbReference type="GO" id="GO:0016020">
    <property type="term" value="C:membrane"/>
    <property type="evidence" value="ECO:0007669"/>
    <property type="project" value="InterPro"/>
</dbReference>
<reference evidence="2 3" key="1">
    <citation type="submission" date="2012-05" db="EMBL/GenBank/DDBJ databases">
        <authorList>
            <person name="Weinstock G."/>
            <person name="Sodergren E."/>
            <person name="Lobos E.A."/>
            <person name="Fulton L."/>
            <person name="Fulton R."/>
            <person name="Courtney L."/>
            <person name="Fronick C."/>
            <person name="O'Laughlin M."/>
            <person name="Godfrey J."/>
            <person name="Wilson R.M."/>
            <person name="Miner T."/>
            <person name="Farmer C."/>
            <person name="Delehaunty K."/>
            <person name="Cordes M."/>
            <person name="Minx P."/>
            <person name="Tomlinson C."/>
            <person name="Chen J."/>
            <person name="Wollam A."/>
            <person name="Pepin K.H."/>
            <person name="Bhonagiri V."/>
            <person name="Zhang X."/>
            <person name="Suruliraj S."/>
            <person name="Warren W."/>
            <person name="Mitreva M."/>
            <person name="Mardis E.R."/>
            <person name="Wilson R.K."/>
        </authorList>
    </citation>
    <scope>NUCLEOTIDE SEQUENCE [LARGE SCALE GENOMIC DNA]</scope>
    <source>
        <strain evidence="2 3">F0055</strain>
    </source>
</reference>
<dbReference type="STRING" id="1127699.HMPREF9151_01646"/>
<gene>
    <name evidence="2" type="ORF">HMPREF9151_01646</name>
</gene>
<dbReference type="EMBL" id="AMEP01000100">
    <property type="protein sequence ID" value="EKX99557.1"/>
    <property type="molecule type" value="Genomic_DNA"/>
</dbReference>
<dbReference type="InterPro" id="IPR007329">
    <property type="entry name" value="FMN-bd"/>
</dbReference>
<feature type="domain" description="FMN-binding" evidence="1">
    <location>
        <begin position="48"/>
        <end position="126"/>
    </location>
</feature>
<sequence>MVKRKFEYLMGVVALLLLTGAKQDNSIVSTEKDLTVINTTELTKDVRGFKGSTPVKIYIKKNKVVRIEALPNQETPRFFDKTKSLLKFWEGKSVTKASQIQPDAVTGATFSSDALIKNVHTGLEYYKKHK</sequence>
<organism evidence="2 3">
    <name type="scientific">Hoylesella saccharolytica F0055</name>
    <dbReference type="NCBI Taxonomy" id="1127699"/>
    <lineage>
        <taxon>Bacteria</taxon>
        <taxon>Pseudomonadati</taxon>
        <taxon>Bacteroidota</taxon>
        <taxon>Bacteroidia</taxon>
        <taxon>Bacteroidales</taxon>
        <taxon>Prevotellaceae</taxon>
        <taxon>Hoylesella</taxon>
    </lineage>
</organism>
<dbReference type="HOGENOM" id="CLU_155230_0_0_10"/>
<dbReference type="Pfam" id="PF04205">
    <property type="entry name" value="FMN_bind"/>
    <property type="match status" value="1"/>
</dbReference>